<evidence type="ECO:0000256" key="14">
    <source>
        <dbReference type="ARBA" id="ARBA00023128"/>
    </source>
</evidence>
<sequence length="298" mass="33132">MSSANLLFLLMVFFGPLVTISSSNWLICWIGIELGFIGLIPLLFFGGTYYSLNKECVLKYFCVQAFSSALLFLGGLVMYECYSEGSFDEDVLLFGFLMFCSLVLKLGGYPGHFWVLGVVSGLEWMPLLLLLAWQKVAPFSIMVNLLENNSWLHSLALLVGGFSSLVGSLIGLNQTNFRAVLGASSISHTGWALIGSVYGSFWLYFGLYCFSFLTLILFLGLNNYFMSSLSVLSLSGLPPFILFIGKWKVLLAAISSGCHFLFLVLPLLGAFISLFFYLKFLYSFYLSDEFGKLSSSMY</sequence>
<evidence type="ECO:0000256" key="1">
    <source>
        <dbReference type="ARBA" id="ARBA00004448"/>
    </source>
</evidence>
<feature type="transmembrane region" description="Helical" evidence="18">
    <location>
        <begin position="153"/>
        <end position="172"/>
    </location>
</feature>
<feature type="transmembrane region" description="Helical" evidence="18">
    <location>
        <begin position="57"/>
        <end position="79"/>
    </location>
</feature>
<feature type="transmembrane region" description="Helical" evidence="18">
    <location>
        <begin position="224"/>
        <end position="245"/>
    </location>
</feature>
<keyword evidence="11 18" id="KW-1133">Transmembrane helix</keyword>
<dbReference type="PANTHER" id="PTHR46552:SF1">
    <property type="entry name" value="NADH-UBIQUINONE OXIDOREDUCTASE CHAIN 2"/>
    <property type="match status" value="1"/>
</dbReference>
<keyword evidence="7 18" id="KW-0812">Transmembrane</keyword>
<keyword evidence="13" id="KW-0830">Ubiquinone</keyword>
<geneLocation type="mitochondrion" evidence="21"/>
<dbReference type="InterPro" id="IPR050175">
    <property type="entry name" value="Complex_I_Subunit_2"/>
</dbReference>
<dbReference type="Pfam" id="PF00361">
    <property type="entry name" value="Proton_antipo_M"/>
    <property type="match status" value="1"/>
</dbReference>
<keyword evidence="14 21" id="KW-0496">Mitochondrion</keyword>
<dbReference type="GeneID" id="10200738"/>
<keyword evidence="8" id="KW-0999">Mitochondrion inner membrane</keyword>
<feature type="domain" description="NADH:quinone oxidoreductase/Mrp antiporter transmembrane" evidence="20">
    <location>
        <begin position="22"/>
        <end position="224"/>
    </location>
</feature>
<evidence type="ECO:0000256" key="13">
    <source>
        <dbReference type="ARBA" id="ARBA00023075"/>
    </source>
</evidence>
<evidence type="ECO:0000256" key="15">
    <source>
        <dbReference type="ARBA" id="ARBA00023136"/>
    </source>
</evidence>
<comment type="subcellular location">
    <subcellularLocation>
        <location evidence="1">Mitochondrion inner membrane</location>
        <topology evidence="1">Multi-pass membrane protein</topology>
    </subcellularLocation>
</comment>
<gene>
    <name evidence="21" type="primary">ND2</name>
</gene>
<dbReference type="GO" id="GO:0006120">
    <property type="term" value="P:mitochondrial electron transport, NADH to ubiquinone"/>
    <property type="evidence" value="ECO:0007669"/>
    <property type="project" value="TreeGrafter"/>
</dbReference>
<evidence type="ECO:0000256" key="18">
    <source>
        <dbReference type="SAM" id="Phobius"/>
    </source>
</evidence>
<comment type="similarity">
    <text evidence="2">Belongs to the complex I subunit 2 family.</text>
</comment>
<dbReference type="EMBL" id="DQ991929">
    <property type="protein sequence ID" value="ABK92229.1"/>
    <property type="molecule type" value="Genomic_DNA"/>
</dbReference>
<evidence type="ECO:0000256" key="6">
    <source>
        <dbReference type="ARBA" id="ARBA00022660"/>
    </source>
</evidence>
<dbReference type="AlphaFoldDB" id="E6Y143"/>
<keyword evidence="10" id="KW-0249">Electron transport</keyword>
<evidence type="ECO:0000256" key="4">
    <source>
        <dbReference type="ARBA" id="ARBA00021008"/>
    </source>
</evidence>
<keyword evidence="12" id="KW-0520">NAD</keyword>
<keyword evidence="9" id="KW-1278">Translocase</keyword>
<dbReference type="RefSeq" id="YP_004222149.1">
    <property type="nucleotide sequence ID" value="NC_015091.1"/>
</dbReference>
<evidence type="ECO:0000256" key="3">
    <source>
        <dbReference type="ARBA" id="ARBA00012944"/>
    </source>
</evidence>
<reference evidence="21" key="1">
    <citation type="journal article" date="2011" name="Mar. Genomics">
        <title>Crawling through time: Transition of snails to slugs dating back to the Paleozoic, based on mitochondrial phylogenomics.</title>
        <authorList>
            <person name="Medina M."/>
            <person name="Lal S."/>
            <person name="Valles Y."/>
            <person name="Takaoka T.L."/>
            <person name="Dayrat B.A."/>
            <person name="Boore J.L."/>
            <person name="Gosliner T."/>
        </authorList>
    </citation>
    <scope>NUCLEOTIDE SEQUENCE</scope>
</reference>
<evidence type="ECO:0000256" key="5">
    <source>
        <dbReference type="ARBA" id="ARBA00022448"/>
    </source>
</evidence>
<evidence type="ECO:0000256" key="7">
    <source>
        <dbReference type="ARBA" id="ARBA00022692"/>
    </source>
</evidence>
<evidence type="ECO:0000259" key="20">
    <source>
        <dbReference type="Pfam" id="PF00361"/>
    </source>
</evidence>
<keyword evidence="19" id="KW-0732">Signal</keyword>
<evidence type="ECO:0000256" key="17">
    <source>
        <dbReference type="ARBA" id="ARBA00049551"/>
    </source>
</evidence>
<evidence type="ECO:0000256" key="10">
    <source>
        <dbReference type="ARBA" id="ARBA00022982"/>
    </source>
</evidence>
<dbReference type="CTD" id="4536"/>
<feature type="transmembrane region" description="Helical" evidence="18">
    <location>
        <begin position="193"/>
        <end position="218"/>
    </location>
</feature>
<evidence type="ECO:0000256" key="12">
    <source>
        <dbReference type="ARBA" id="ARBA00023027"/>
    </source>
</evidence>
<evidence type="ECO:0000313" key="21">
    <source>
        <dbReference type="EMBL" id="ABK92229.1"/>
    </source>
</evidence>
<evidence type="ECO:0000256" key="2">
    <source>
        <dbReference type="ARBA" id="ARBA00007012"/>
    </source>
</evidence>
<keyword evidence="5" id="KW-0813">Transport</keyword>
<evidence type="ECO:0000256" key="9">
    <source>
        <dbReference type="ARBA" id="ARBA00022967"/>
    </source>
</evidence>
<keyword evidence="15 18" id="KW-0472">Membrane</keyword>
<evidence type="ECO:0000256" key="16">
    <source>
        <dbReference type="ARBA" id="ARBA00031028"/>
    </source>
</evidence>
<dbReference type="InterPro" id="IPR001750">
    <property type="entry name" value="ND/Mrp_TM"/>
</dbReference>
<feature type="transmembrane region" description="Helical" evidence="18">
    <location>
        <begin position="257"/>
        <end position="278"/>
    </location>
</feature>
<feature type="chain" id="PRO_5003213686" description="NADH-ubiquinone oxidoreductase chain 2" evidence="19">
    <location>
        <begin position="20"/>
        <end position="298"/>
    </location>
</feature>
<comment type="catalytic activity">
    <reaction evidence="17">
        <text>a ubiquinone + NADH + 5 H(+)(in) = a ubiquinol + NAD(+) + 4 H(+)(out)</text>
        <dbReference type="Rhea" id="RHEA:29091"/>
        <dbReference type="Rhea" id="RHEA-COMP:9565"/>
        <dbReference type="Rhea" id="RHEA-COMP:9566"/>
        <dbReference type="ChEBI" id="CHEBI:15378"/>
        <dbReference type="ChEBI" id="CHEBI:16389"/>
        <dbReference type="ChEBI" id="CHEBI:17976"/>
        <dbReference type="ChEBI" id="CHEBI:57540"/>
        <dbReference type="ChEBI" id="CHEBI:57945"/>
        <dbReference type="EC" id="7.1.1.2"/>
    </reaction>
</comment>
<evidence type="ECO:0000256" key="19">
    <source>
        <dbReference type="SAM" id="SignalP"/>
    </source>
</evidence>
<proteinExistence type="inferred from homology"/>
<feature type="transmembrane region" description="Helical" evidence="18">
    <location>
        <begin position="91"/>
        <end position="107"/>
    </location>
</feature>
<dbReference type="GO" id="GO:0008137">
    <property type="term" value="F:NADH dehydrogenase (ubiquinone) activity"/>
    <property type="evidence" value="ECO:0007669"/>
    <property type="project" value="UniProtKB-EC"/>
</dbReference>
<evidence type="ECO:0000256" key="11">
    <source>
        <dbReference type="ARBA" id="ARBA00022989"/>
    </source>
</evidence>
<protein>
    <recommendedName>
        <fullName evidence="4">NADH-ubiquinone oxidoreductase chain 2</fullName>
        <ecNumber evidence="3">7.1.1.2</ecNumber>
    </recommendedName>
    <alternativeName>
        <fullName evidence="16">NADH dehydrogenase subunit 2</fullName>
    </alternativeName>
</protein>
<feature type="transmembrane region" description="Helical" evidence="18">
    <location>
        <begin position="114"/>
        <end position="133"/>
    </location>
</feature>
<evidence type="ECO:0000256" key="8">
    <source>
        <dbReference type="ARBA" id="ARBA00022792"/>
    </source>
</evidence>
<name>E6Y143_9GAST</name>
<accession>E6Y143</accession>
<feature type="signal peptide" evidence="19">
    <location>
        <begin position="1"/>
        <end position="19"/>
    </location>
</feature>
<dbReference type="EC" id="7.1.1.2" evidence="3"/>
<dbReference type="GO" id="GO:0005743">
    <property type="term" value="C:mitochondrial inner membrane"/>
    <property type="evidence" value="ECO:0007669"/>
    <property type="project" value="UniProtKB-SubCell"/>
</dbReference>
<organism evidence="21">
    <name type="scientific">Berthellina sp. TLT-2006</name>
    <dbReference type="NCBI Taxonomy" id="407122"/>
    <lineage>
        <taxon>Eukaryota</taxon>
        <taxon>Metazoa</taxon>
        <taxon>Spiralia</taxon>
        <taxon>Lophotrochozoa</taxon>
        <taxon>Mollusca</taxon>
        <taxon>Gastropoda</taxon>
        <taxon>Heterobranchia</taxon>
        <taxon>Euthyneura</taxon>
        <taxon>Nudipleura</taxon>
        <taxon>Pleurobranchida</taxon>
        <taxon>Pleurobranchoidea</taxon>
        <taxon>Pleurobranchidae</taxon>
        <taxon>Berthellina</taxon>
    </lineage>
</organism>
<keyword evidence="6" id="KW-0679">Respiratory chain</keyword>
<feature type="transmembrane region" description="Helical" evidence="18">
    <location>
        <begin position="29"/>
        <end position="50"/>
    </location>
</feature>
<dbReference type="PANTHER" id="PTHR46552">
    <property type="entry name" value="NADH-UBIQUINONE OXIDOREDUCTASE CHAIN 2"/>
    <property type="match status" value="1"/>
</dbReference>